<evidence type="ECO:0000256" key="3">
    <source>
        <dbReference type="ARBA" id="ARBA00023239"/>
    </source>
</evidence>
<accession>A0A382CVA5</accession>
<comment type="cofactor">
    <cofactor evidence="1">
        <name>NAD(+)</name>
        <dbReference type="ChEBI" id="CHEBI:57540"/>
    </cofactor>
</comment>
<evidence type="ECO:0000259" key="5">
    <source>
        <dbReference type="Pfam" id="PF17391"/>
    </source>
</evidence>
<dbReference type="Gene3D" id="3.40.50.10730">
    <property type="entry name" value="Urocanase like domains"/>
    <property type="match status" value="1"/>
</dbReference>
<name>A0A382CVA5_9ZZZZ</name>
<keyword evidence="3" id="KW-0456">Lyase</keyword>
<dbReference type="Pfam" id="PF01175">
    <property type="entry name" value="Urocanase"/>
    <property type="match status" value="1"/>
</dbReference>
<evidence type="ECO:0000313" key="6">
    <source>
        <dbReference type="EMBL" id="SVB29782.1"/>
    </source>
</evidence>
<dbReference type="PANTHER" id="PTHR12216">
    <property type="entry name" value="UROCANATE HYDRATASE"/>
    <property type="match status" value="1"/>
</dbReference>
<dbReference type="SUPFAM" id="SSF111326">
    <property type="entry name" value="Urocanase"/>
    <property type="match status" value="1"/>
</dbReference>
<dbReference type="InterPro" id="IPR035085">
    <property type="entry name" value="Urocanase_Rossmann-like"/>
</dbReference>
<dbReference type="PANTHER" id="PTHR12216:SF3">
    <property type="entry name" value="UROCANATE HYDRATASE"/>
    <property type="match status" value="1"/>
</dbReference>
<proteinExistence type="predicted"/>
<feature type="domain" description="Urocanase N-terminal" evidence="5">
    <location>
        <begin position="1"/>
        <end position="108"/>
    </location>
</feature>
<dbReference type="InterPro" id="IPR023637">
    <property type="entry name" value="Urocanase-like"/>
</dbReference>
<evidence type="ECO:0000256" key="2">
    <source>
        <dbReference type="ARBA" id="ARBA00023027"/>
    </source>
</evidence>
<feature type="domain" description="Urocanase Rossmann-like" evidence="4">
    <location>
        <begin position="111"/>
        <end position="240"/>
    </location>
</feature>
<dbReference type="GO" id="GO:0016153">
    <property type="term" value="F:urocanate hydratase activity"/>
    <property type="evidence" value="ECO:0007669"/>
    <property type="project" value="TreeGrafter"/>
</dbReference>
<sequence>MLMIQNNLDPSVAQYPHELVTYGGNGSVFQNWIQYRLTMSYLSSMSESQTLVMYSGHPLGLFPSDQNSPRVVVTNGMVVPNHSSQDDYELMNAVGITQYGQMTAGSYMYIGPQGIVHGTTITLLNAARRYLGKDADDGLGGVLFVSSGLGGMSGAQAKAAVISGAVAIIAECNEFAAKKRYEQGWLSELHYELQTVIDRAEQAKSDRQAVSLGYVGNIVDLLEGLIERGVCPELGSDQTS</sequence>
<dbReference type="InterPro" id="IPR036190">
    <property type="entry name" value="Urocanase_sf"/>
</dbReference>
<dbReference type="InterPro" id="IPR038364">
    <property type="entry name" value="Urocanase_central_sf"/>
</dbReference>
<dbReference type="UniPathway" id="UPA00379">
    <property type="reaction ID" value="UER00550"/>
</dbReference>
<reference evidence="6" key="1">
    <citation type="submission" date="2018-05" db="EMBL/GenBank/DDBJ databases">
        <authorList>
            <person name="Lanie J.A."/>
            <person name="Ng W.-L."/>
            <person name="Kazmierczak K.M."/>
            <person name="Andrzejewski T.M."/>
            <person name="Davidsen T.M."/>
            <person name="Wayne K.J."/>
            <person name="Tettelin H."/>
            <person name="Glass J.I."/>
            <person name="Rusch D."/>
            <person name="Podicherti R."/>
            <person name="Tsui H.-C.T."/>
            <person name="Winkler M.E."/>
        </authorList>
    </citation>
    <scope>NUCLEOTIDE SEQUENCE</scope>
</reference>
<evidence type="ECO:0000256" key="1">
    <source>
        <dbReference type="ARBA" id="ARBA00001911"/>
    </source>
</evidence>
<dbReference type="Gene3D" id="3.40.1770.10">
    <property type="entry name" value="Urocanase superfamily"/>
    <property type="match status" value="1"/>
</dbReference>
<keyword evidence="2" id="KW-0520">NAD</keyword>
<dbReference type="GO" id="GO:0019556">
    <property type="term" value="P:L-histidine catabolic process to glutamate and formamide"/>
    <property type="evidence" value="ECO:0007669"/>
    <property type="project" value="UniProtKB-UniPathway"/>
</dbReference>
<dbReference type="GO" id="GO:0019557">
    <property type="term" value="P:L-histidine catabolic process to glutamate and formate"/>
    <property type="evidence" value="ECO:0007669"/>
    <property type="project" value="UniProtKB-UniPathway"/>
</dbReference>
<gene>
    <name evidence="6" type="ORF">METZ01_LOCUS182636</name>
</gene>
<dbReference type="InterPro" id="IPR035400">
    <property type="entry name" value="Urocanase_N"/>
</dbReference>
<dbReference type="Pfam" id="PF17391">
    <property type="entry name" value="Urocanase_N"/>
    <property type="match status" value="1"/>
</dbReference>
<organism evidence="6">
    <name type="scientific">marine metagenome</name>
    <dbReference type="NCBI Taxonomy" id="408172"/>
    <lineage>
        <taxon>unclassified sequences</taxon>
        <taxon>metagenomes</taxon>
        <taxon>ecological metagenomes</taxon>
    </lineage>
</organism>
<evidence type="ECO:0000259" key="4">
    <source>
        <dbReference type="Pfam" id="PF01175"/>
    </source>
</evidence>
<dbReference type="EMBL" id="UINC01036191">
    <property type="protein sequence ID" value="SVB29782.1"/>
    <property type="molecule type" value="Genomic_DNA"/>
</dbReference>
<protein>
    <submittedName>
        <fullName evidence="6">Uncharacterized protein</fullName>
    </submittedName>
</protein>
<dbReference type="AlphaFoldDB" id="A0A382CVA5"/>
<feature type="non-terminal residue" evidence="6">
    <location>
        <position position="240"/>
    </location>
</feature>